<dbReference type="Pfam" id="PF03476">
    <property type="entry name" value="MOSC_N"/>
    <property type="match status" value="1"/>
</dbReference>
<dbReference type="GO" id="GO:0003824">
    <property type="term" value="F:catalytic activity"/>
    <property type="evidence" value="ECO:0007669"/>
    <property type="project" value="InterPro"/>
</dbReference>
<dbReference type="InterPro" id="IPR052716">
    <property type="entry name" value="MOSC_domain"/>
</dbReference>
<reference evidence="3" key="1">
    <citation type="submission" date="2017-10" db="EMBL/GenBank/DDBJ databases">
        <title>Rapid genome shrinkage in a self-fertile nematode reveals novel sperm competition proteins.</title>
        <authorList>
            <person name="Yin D."/>
            <person name="Schwarz E.M."/>
            <person name="Thomas C.G."/>
            <person name="Felde R.L."/>
            <person name="Korf I.F."/>
            <person name="Cutter A.D."/>
            <person name="Schartner C.M."/>
            <person name="Ralston E.J."/>
            <person name="Meyer B.J."/>
            <person name="Haag E.S."/>
        </authorList>
    </citation>
    <scope>NUCLEOTIDE SEQUENCE [LARGE SCALE GENOMIC DNA]</scope>
    <source>
        <strain evidence="3">JU1422</strain>
    </source>
</reference>
<proteinExistence type="predicted"/>
<dbReference type="OrthoDB" id="17255at2759"/>
<protein>
    <recommendedName>
        <fullName evidence="1">MOSC domain-containing protein</fullName>
    </recommendedName>
</protein>
<dbReference type="InterPro" id="IPR005303">
    <property type="entry name" value="MOCOS_middle"/>
</dbReference>
<dbReference type="STRING" id="1611254.A0A2G5TE91"/>
<dbReference type="SUPFAM" id="SSF141673">
    <property type="entry name" value="MOSC N-terminal domain-like"/>
    <property type="match status" value="1"/>
</dbReference>
<dbReference type="GO" id="GO:0030151">
    <property type="term" value="F:molybdenum ion binding"/>
    <property type="evidence" value="ECO:0007669"/>
    <property type="project" value="InterPro"/>
</dbReference>
<dbReference type="InterPro" id="IPR011037">
    <property type="entry name" value="Pyrv_Knase-like_insert_dom_sf"/>
</dbReference>
<evidence type="ECO:0000313" key="3">
    <source>
        <dbReference type="Proteomes" id="UP000230233"/>
    </source>
</evidence>
<dbReference type="Proteomes" id="UP000230233">
    <property type="component" value="Chromosome V"/>
</dbReference>
<dbReference type="GO" id="GO:0030170">
    <property type="term" value="F:pyridoxal phosphate binding"/>
    <property type="evidence" value="ECO:0007669"/>
    <property type="project" value="InterPro"/>
</dbReference>
<feature type="domain" description="MOSC" evidence="1">
    <location>
        <begin position="182"/>
        <end position="332"/>
    </location>
</feature>
<gene>
    <name evidence="2" type="primary">Cnig_chr_V.g18464</name>
    <name evidence="2" type="ORF">B9Z55_018464</name>
</gene>
<dbReference type="PANTHER" id="PTHR36930">
    <property type="entry name" value="METAL-SULFUR CLUSTER BIOSYNTHESIS PROTEINS YUAD-RELATED"/>
    <property type="match status" value="1"/>
</dbReference>
<dbReference type="InterPro" id="IPR005302">
    <property type="entry name" value="MoCF_Sase_C"/>
</dbReference>
<sequence>MEFGSEKKILVGCLASSFIFYHTARQIYSYISAKSQEWVPIGVVKGLHIYPIKSCKPIDLFAFKCTKTGPKLGELEDRAFLLVDESTGKFITARQKPKLVHVASHVENEILEITVPGKEKVIVDLKKVVENGRLIRASLFDNLQQDGYDCGDEVGKLLSDYIEEPNYRLIFYKEGLYTERTCVPNDEWWNTPVPKRKDDSGFTDLAPFLIATEASLNALNEKLENKVTMKNFRPSIHVEGCLPWDEDKWAEIRIGDAHLECFAPCTRCVLTTVDPEKGEMSKENQPLKKLREFRLAPEGKMRKAHKDSPVFGVYAGTVKEAYIHVGQTVYVKYKSSVF</sequence>
<dbReference type="PANTHER" id="PTHR36930:SF1">
    <property type="entry name" value="MOSC DOMAIN-CONTAINING PROTEIN"/>
    <property type="match status" value="1"/>
</dbReference>
<accession>A0A2G5TE91</accession>
<dbReference type="SUPFAM" id="SSF50800">
    <property type="entry name" value="PK beta-barrel domain-like"/>
    <property type="match status" value="1"/>
</dbReference>
<name>A0A2G5TE91_9PELO</name>
<organism evidence="2 3">
    <name type="scientific">Caenorhabditis nigoni</name>
    <dbReference type="NCBI Taxonomy" id="1611254"/>
    <lineage>
        <taxon>Eukaryota</taxon>
        <taxon>Metazoa</taxon>
        <taxon>Ecdysozoa</taxon>
        <taxon>Nematoda</taxon>
        <taxon>Chromadorea</taxon>
        <taxon>Rhabditida</taxon>
        <taxon>Rhabditina</taxon>
        <taxon>Rhabditomorpha</taxon>
        <taxon>Rhabditoidea</taxon>
        <taxon>Rhabditidae</taxon>
        <taxon>Peloderinae</taxon>
        <taxon>Caenorhabditis</taxon>
    </lineage>
</organism>
<dbReference type="EMBL" id="PDUG01000005">
    <property type="protein sequence ID" value="PIC25588.1"/>
    <property type="molecule type" value="Genomic_DNA"/>
</dbReference>
<evidence type="ECO:0000259" key="1">
    <source>
        <dbReference type="PROSITE" id="PS51340"/>
    </source>
</evidence>
<dbReference type="Pfam" id="PF03473">
    <property type="entry name" value="MOSC"/>
    <property type="match status" value="1"/>
</dbReference>
<keyword evidence="3" id="KW-1185">Reference proteome</keyword>
<evidence type="ECO:0000313" key="2">
    <source>
        <dbReference type="EMBL" id="PIC25588.1"/>
    </source>
</evidence>
<comment type="caution">
    <text evidence="2">The sequence shown here is derived from an EMBL/GenBank/DDBJ whole genome shotgun (WGS) entry which is preliminary data.</text>
</comment>
<dbReference type="PROSITE" id="PS51340">
    <property type="entry name" value="MOSC"/>
    <property type="match status" value="1"/>
</dbReference>
<dbReference type="AlphaFoldDB" id="A0A2G5TE91"/>